<dbReference type="InterPro" id="IPR012373">
    <property type="entry name" value="Ferrdict_sens_TM"/>
</dbReference>
<evidence type="ECO:0000256" key="1">
    <source>
        <dbReference type="SAM" id="Phobius"/>
    </source>
</evidence>
<dbReference type="Pfam" id="PF16344">
    <property type="entry name" value="FecR_C"/>
    <property type="match status" value="1"/>
</dbReference>
<feature type="transmembrane region" description="Helical" evidence="1">
    <location>
        <begin position="85"/>
        <end position="103"/>
    </location>
</feature>
<feature type="domain" description="FecR protein" evidence="2">
    <location>
        <begin position="179"/>
        <end position="276"/>
    </location>
</feature>
<dbReference type="Gene3D" id="3.55.50.30">
    <property type="match status" value="1"/>
</dbReference>
<keyword evidence="1" id="KW-1133">Transmembrane helix</keyword>
<dbReference type="EMBL" id="JAUOEL010000001">
    <property type="protein sequence ID" value="MDO5973512.1"/>
    <property type="molecule type" value="Genomic_DNA"/>
</dbReference>
<evidence type="ECO:0000313" key="5">
    <source>
        <dbReference type="Proteomes" id="UP001176806"/>
    </source>
</evidence>
<name>A0ABT8WKN0_9FLAO</name>
<dbReference type="Gene3D" id="2.60.120.1440">
    <property type="match status" value="1"/>
</dbReference>
<keyword evidence="1" id="KW-0812">Transmembrane</keyword>
<accession>A0ABT8WKN0</accession>
<dbReference type="RefSeq" id="WP_303300606.1">
    <property type="nucleotide sequence ID" value="NZ_BAABDA010000042.1"/>
</dbReference>
<reference evidence="4" key="1">
    <citation type="submission" date="2023-07" db="EMBL/GenBank/DDBJ databases">
        <title>Two novel species in the genus Flavivirga.</title>
        <authorList>
            <person name="Kwon K."/>
        </authorList>
    </citation>
    <scope>NUCLEOTIDE SEQUENCE</scope>
    <source>
        <strain evidence="4">KACC 14158</strain>
    </source>
</reference>
<protein>
    <submittedName>
        <fullName evidence="4">FecR domain-containing protein</fullName>
    </submittedName>
</protein>
<dbReference type="Proteomes" id="UP001176806">
    <property type="component" value="Unassembled WGS sequence"/>
</dbReference>
<evidence type="ECO:0000259" key="3">
    <source>
        <dbReference type="Pfam" id="PF16344"/>
    </source>
</evidence>
<evidence type="ECO:0000313" key="4">
    <source>
        <dbReference type="EMBL" id="MDO5973512.1"/>
    </source>
</evidence>
<feature type="domain" description="Protein FecR C-terminal" evidence="3">
    <location>
        <begin position="320"/>
        <end position="388"/>
    </location>
</feature>
<dbReference type="InterPro" id="IPR006860">
    <property type="entry name" value="FecR"/>
</dbReference>
<dbReference type="InterPro" id="IPR032508">
    <property type="entry name" value="FecR_C"/>
</dbReference>
<sequence length="390" mass="44835">MATKKIEHIITKYLTNQATTLEVEELTKWIEDDNNKVLFHDYLRLNYAMDYRMRKFNTGKTQAMLNKEMAKEKQVIKLKSIRKKISYAVAAVLIGIITTTYFFRDSLFNSDVSGTPVITKTSSIEPGTYKAILTLEDGIQVTLNKGESFQIPNASSNGEKLIYNTEEKTPKKRAYHYLTVPRGGQFNIKLSDGTQVWLNSESQLKYPVAFTGGQGRQVDLVYGEAYFDVSPSSDNGGSRFKVLHNAHEVDVIGTEFNIKAYKDDTSVYTTLVEGKVAVNYKNKKQNLKPNQQSSFNLKTIDFQIKEVDVYNEVSWKDGFFSFERKSLKEIMAILCKWYDVEVIFNDKSLEDVKFFGVLDKTQKMDDILETIKKFKIIKSYEIKDRIIILK</sequence>
<organism evidence="4 5">
    <name type="scientific">Flavivirga jejuensis</name>
    <dbReference type="NCBI Taxonomy" id="870487"/>
    <lineage>
        <taxon>Bacteria</taxon>
        <taxon>Pseudomonadati</taxon>
        <taxon>Bacteroidota</taxon>
        <taxon>Flavobacteriia</taxon>
        <taxon>Flavobacteriales</taxon>
        <taxon>Flavobacteriaceae</taxon>
        <taxon>Flavivirga</taxon>
    </lineage>
</organism>
<dbReference type="PANTHER" id="PTHR30273">
    <property type="entry name" value="PERIPLASMIC SIGNAL SENSOR AND SIGMA FACTOR ACTIVATOR FECR-RELATED"/>
    <property type="match status" value="1"/>
</dbReference>
<comment type="caution">
    <text evidence="4">The sequence shown here is derived from an EMBL/GenBank/DDBJ whole genome shotgun (WGS) entry which is preliminary data.</text>
</comment>
<keyword evidence="1" id="KW-0472">Membrane</keyword>
<evidence type="ECO:0000259" key="2">
    <source>
        <dbReference type="Pfam" id="PF04773"/>
    </source>
</evidence>
<proteinExistence type="predicted"/>
<gene>
    <name evidence="4" type="ORF">Q4Q40_04875</name>
</gene>
<keyword evidence="5" id="KW-1185">Reference proteome</keyword>
<dbReference type="Pfam" id="PF04773">
    <property type="entry name" value="FecR"/>
    <property type="match status" value="1"/>
</dbReference>
<dbReference type="PANTHER" id="PTHR30273:SF2">
    <property type="entry name" value="PROTEIN FECR"/>
    <property type="match status" value="1"/>
</dbReference>